<protein>
    <submittedName>
        <fullName evidence="3">ABC transporter substrate-binding protein</fullName>
    </submittedName>
</protein>
<dbReference type="AlphaFoldDB" id="A0A940XF01"/>
<dbReference type="GO" id="GO:0042597">
    <property type="term" value="C:periplasmic space"/>
    <property type="evidence" value="ECO:0007669"/>
    <property type="project" value="UniProtKB-ARBA"/>
</dbReference>
<evidence type="ECO:0000256" key="1">
    <source>
        <dbReference type="ARBA" id="ARBA00022729"/>
    </source>
</evidence>
<name>A0A940XF01_9ACTN</name>
<accession>A0A940XF01</accession>
<reference evidence="3" key="1">
    <citation type="submission" date="2021-04" db="EMBL/GenBank/DDBJ databases">
        <title>Genome seq and assembly of Streptomyces sp. RG38.</title>
        <authorList>
            <person name="Chhetri G."/>
        </authorList>
    </citation>
    <scope>NUCLEOTIDE SEQUENCE</scope>
    <source>
        <strain evidence="3">RG38</strain>
    </source>
</reference>
<organism evidence="3 4">
    <name type="scientific">Streptomyces tagetis</name>
    <dbReference type="NCBI Taxonomy" id="2820809"/>
    <lineage>
        <taxon>Bacteria</taxon>
        <taxon>Bacillati</taxon>
        <taxon>Actinomycetota</taxon>
        <taxon>Actinomycetes</taxon>
        <taxon>Kitasatosporales</taxon>
        <taxon>Streptomycetaceae</taxon>
        <taxon>Streptomyces</taxon>
    </lineage>
</organism>
<feature type="domain" description="Solute-binding protein family 5" evidence="2">
    <location>
        <begin position="34"/>
        <end position="374"/>
    </location>
</feature>
<dbReference type="GO" id="GO:0015833">
    <property type="term" value="P:peptide transport"/>
    <property type="evidence" value="ECO:0007669"/>
    <property type="project" value="TreeGrafter"/>
</dbReference>
<dbReference type="EMBL" id="JAGPNL010000002">
    <property type="protein sequence ID" value="MBQ0827220.1"/>
    <property type="molecule type" value="Genomic_DNA"/>
</dbReference>
<keyword evidence="1" id="KW-0732">Signal</keyword>
<gene>
    <name evidence="3" type="ORF">J5Y05_11935</name>
</gene>
<dbReference type="InterPro" id="IPR039424">
    <property type="entry name" value="SBP_5"/>
</dbReference>
<dbReference type="GO" id="GO:0043190">
    <property type="term" value="C:ATP-binding cassette (ABC) transporter complex"/>
    <property type="evidence" value="ECO:0007669"/>
    <property type="project" value="InterPro"/>
</dbReference>
<evidence type="ECO:0000313" key="4">
    <source>
        <dbReference type="Proteomes" id="UP000677875"/>
    </source>
</evidence>
<sequence>MQFADFDPYNGAPENNIIAGTLYSNLIEYDKDLTPKPDVATEWTMAPDRRSVTITLRETTFGDKTPLTAADVVEGVKRATDPKTALTVGGVSSFIDSAQAVDDHSVKVTFKEPTGEDRVLDWMFYFPVVKSGGNDPEKLKTQPAGSGPYLLDSYQPGDRMVLKANPDYYDAAKVSVKKVVYQFFNDQDSLVAALQSGDVDGTAFQELRYDQQLKGRYQLIDGSESAATMLFYLNPTKAPFDDADCRRAVMRAVDRDKILQAVQGKTGTTVPGPFPPSSPAYDASLMDEVGFDAAAAKSGIAASCSTKSATAVVQPSPGVSQGLTIVQADLAAAGFDLRLQNVDSANFATQLRAGKVQTAMFITVNPFRSPASLATNRGFSGGEGNYWWFGKGVPENYQKALTAVQQAITDDQQKAANDQFNRALLEASWTTGIYTQINRFAMADHVKGFRVNPVNHLILDDVTVG</sequence>
<dbReference type="PANTHER" id="PTHR30290:SF38">
    <property type="entry name" value="D,D-DIPEPTIDE-BINDING PERIPLASMIC PROTEIN DDPA-RELATED"/>
    <property type="match status" value="1"/>
</dbReference>
<dbReference type="SUPFAM" id="SSF53850">
    <property type="entry name" value="Periplasmic binding protein-like II"/>
    <property type="match status" value="1"/>
</dbReference>
<dbReference type="Gene3D" id="3.40.190.10">
    <property type="entry name" value="Periplasmic binding protein-like II"/>
    <property type="match status" value="1"/>
</dbReference>
<dbReference type="Proteomes" id="UP000677875">
    <property type="component" value="Unassembled WGS sequence"/>
</dbReference>
<evidence type="ECO:0000259" key="2">
    <source>
        <dbReference type="Pfam" id="PF00496"/>
    </source>
</evidence>
<proteinExistence type="predicted"/>
<dbReference type="Pfam" id="PF00496">
    <property type="entry name" value="SBP_bac_5"/>
    <property type="match status" value="1"/>
</dbReference>
<comment type="caution">
    <text evidence="3">The sequence shown here is derived from an EMBL/GenBank/DDBJ whole genome shotgun (WGS) entry which is preliminary data.</text>
</comment>
<dbReference type="PANTHER" id="PTHR30290">
    <property type="entry name" value="PERIPLASMIC BINDING COMPONENT OF ABC TRANSPORTER"/>
    <property type="match status" value="1"/>
</dbReference>
<dbReference type="GO" id="GO:1904680">
    <property type="term" value="F:peptide transmembrane transporter activity"/>
    <property type="evidence" value="ECO:0007669"/>
    <property type="project" value="TreeGrafter"/>
</dbReference>
<dbReference type="CDD" id="cd00995">
    <property type="entry name" value="PBP2_NikA_DppA_OppA_like"/>
    <property type="match status" value="1"/>
</dbReference>
<dbReference type="RefSeq" id="WP_210871323.1">
    <property type="nucleotide sequence ID" value="NZ_JAGPNL010000002.1"/>
</dbReference>
<dbReference type="InterPro" id="IPR030678">
    <property type="entry name" value="Peptide/Ni-bd"/>
</dbReference>
<dbReference type="Gene3D" id="3.10.105.10">
    <property type="entry name" value="Dipeptide-binding Protein, Domain 3"/>
    <property type="match status" value="1"/>
</dbReference>
<dbReference type="PIRSF" id="PIRSF002741">
    <property type="entry name" value="MppA"/>
    <property type="match status" value="1"/>
</dbReference>
<keyword evidence="4" id="KW-1185">Reference proteome</keyword>
<evidence type="ECO:0000313" key="3">
    <source>
        <dbReference type="EMBL" id="MBQ0827220.1"/>
    </source>
</evidence>
<dbReference type="InterPro" id="IPR000914">
    <property type="entry name" value="SBP_5_dom"/>
</dbReference>